<accession>A0A8S1WDM8</accession>
<evidence type="ECO:0000313" key="1">
    <source>
        <dbReference type="EMBL" id="CAD8187223.1"/>
    </source>
</evidence>
<protein>
    <submittedName>
        <fullName evidence="1">Uncharacterized protein</fullName>
    </submittedName>
</protein>
<organism evidence="1 2">
    <name type="scientific">Paramecium octaurelia</name>
    <dbReference type="NCBI Taxonomy" id="43137"/>
    <lineage>
        <taxon>Eukaryota</taxon>
        <taxon>Sar</taxon>
        <taxon>Alveolata</taxon>
        <taxon>Ciliophora</taxon>
        <taxon>Intramacronucleata</taxon>
        <taxon>Oligohymenophorea</taxon>
        <taxon>Peniculida</taxon>
        <taxon>Parameciidae</taxon>
        <taxon>Paramecium</taxon>
    </lineage>
</organism>
<dbReference type="AlphaFoldDB" id="A0A8S1WDM8"/>
<proteinExistence type="predicted"/>
<keyword evidence="2" id="KW-1185">Reference proteome</keyword>
<gene>
    <name evidence="1" type="ORF">POCTA_138.1.T0890175</name>
</gene>
<reference evidence="1" key="1">
    <citation type="submission" date="2021-01" db="EMBL/GenBank/DDBJ databases">
        <authorList>
            <consortium name="Genoscope - CEA"/>
            <person name="William W."/>
        </authorList>
    </citation>
    <scope>NUCLEOTIDE SEQUENCE</scope>
</reference>
<comment type="caution">
    <text evidence="1">The sequence shown here is derived from an EMBL/GenBank/DDBJ whole genome shotgun (WGS) entry which is preliminary data.</text>
</comment>
<dbReference type="Proteomes" id="UP000683925">
    <property type="component" value="Unassembled WGS sequence"/>
</dbReference>
<name>A0A8S1WDM8_PAROT</name>
<sequence length="74" mass="8600">MKSQYIIPISSILEFNTASLFSQANHSHEVRTQNASYYFSNQNPRQNTFQILEDDTKRELSNIMTKILCLDQSV</sequence>
<evidence type="ECO:0000313" key="2">
    <source>
        <dbReference type="Proteomes" id="UP000683925"/>
    </source>
</evidence>
<dbReference type="EMBL" id="CAJJDP010000088">
    <property type="protein sequence ID" value="CAD8187223.1"/>
    <property type="molecule type" value="Genomic_DNA"/>
</dbReference>